<organism evidence="1 2">
    <name type="scientific">Ajellomyces capsulatus</name>
    <name type="common">Darling's disease fungus</name>
    <name type="synonym">Histoplasma capsulatum</name>
    <dbReference type="NCBI Taxonomy" id="5037"/>
    <lineage>
        <taxon>Eukaryota</taxon>
        <taxon>Fungi</taxon>
        <taxon>Dikarya</taxon>
        <taxon>Ascomycota</taxon>
        <taxon>Pezizomycotina</taxon>
        <taxon>Eurotiomycetes</taxon>
        <taxon>Eurotiomycetidae</taxon>
        <taxon>Onygenales</taxon>
        <taxon>Ajellomycetaceae</taxon>
        <taxon>Histoplasma</taxon>
    </lineage>
</organism>
<accession>A0A8A1LZK5</accession>
<dbReference type="Proteomes" id="UP000663671">
    <property type="component" value="Chromosome 2"/>
</dbReference>
<gene>
    <name evidence="1" type="ORF">I7I51_08058</name>
</gene>
<dbReference type="EMBL" id="CP069109">
    <property type="protein sequence ID" value="QSS58630.1"/>
    <property type="molecule type" value="Genomic_DNA"/>
</dbReference>
<evidence type="ECO:0000313" key="2">
    <source>
        <dbReference type="Proteomes" id="UP000663671"/>
    </source>
</evidence>
<dbReference type="VEuPathDB" id="FungiDB:I7I51_08058"/>
<name>A0A8A1LZK5_AJECA</name>
<sequence length="101" mass="11011">MTTTVVIPLCTMYYVEPGPNGGTRRNTARTNQEAWGIRLSQRPSDHSHFPLLPPATTLPSLPSSQLQLSTSNDAVHAHRHVAVPLCLGISFSTVPVPLWGR</sequence>
<dbReference type="AlphaFoldDB" id="A0A8A1LZK5"/>
<reference evidence="1" key="1">
    <citation type="submission" date="2021-01" db="EMBL/GenBank/DDBJ databases">
        <title>Chromosome-level genome assembly of a human fungal pathogen reveals clustering of transcriptionally co-regulated genes.</title>
        <authorList>
            <person name="Voorhies M."/>
            <person name="Cohen S."/>
            <person name="Shea T.P."/>
            <person name="Petrus S."/>
            <person name="Munoz J.F."/>
            <person name="Poplawski S."/>
            <person name="Goldman W.E."/>
            <person name="Michael T."/>
            <person name="Cuomo C.A."/>
            <person name="Sil A."/>
            <person name="Beyhan S."/>
        </authorList>
    </citation>
    <scope>NUCLEOTIDE SEQUENCE</scope>
    <source>
        <strain evidence="1">WU24</strain>
    </source>
</reference>
<protein>
    <submittedName>
        <fullName evidence="1">Uncharacterized protein</fullName>
    </submittedName>
</protein>
<proteinExistence type="predicted"/>
<evidence type="ECO:0000313" key="1">
    <source>
        <dbReference type="EMBL" id="QSS58630.1"/>
    </source>
</evidence>